<feature type="chain" id="PRO_5040172916" description="Cyanovirin-N domain-containing protein" evidence="1">
    <location>
        <begin position="21"/>
        <end position="167"/>
    </location>
</feature>
<evidence type="ECO:0000256" key="1">
    <source>
        <dbReference type="SAM" id="SignalP"/>
    </source>
</evidence>
<feature type="domain" description="Cyanovirin-N" evidence="2">
    <location>
        <begin position="49"/>
        <end position="135"/>
    </location>
</feature>
<proteinExistence type="predicted"/>
<evidence type="ECO:0000313" key="4">
    <source>
        <dbReference type="Proteomes" id="UP000829685"/>
    </source>
</evidence>
<evidence type="ECO:0000313" key="3">
    <source>
        <dbReference type="EMBL" id="KAI1861826.1"/>
    </source>
</evidence>
<name>A0A9P9WGC9_9PEZI</name>
<gene>
    <name evidence="3" type="ORF">JX265_009329</name>
</gene>
<dbReference type="OrthoDB" id="5237389at2759"/>
<feature type="signal peptide" evidence="1">
    <location>
        <begin position="1"/>
        <end position="20"/>
    </location>
</feature>
<keyword evidence="4" id="KW-1185">Reference proteome</keyword>
<evidence type="ECO:0000259" key="2">
    <source>
        <dbReference type="Pfam" id="PF08881"/>
    </source>
</evidence>
<dbReference type="Gene3D" id="2.30.60.10">
    <property type="entry name" value="Cyanovirin-N"/>
    <property type="match status" value="1"/>
</dbReference>
<keyword evidence="1" id="KW-0732">Signal</keyword>
<accession>A0A9P9WGC9</accession>
<dbReference type="Pfam" id="PF08881">
    <property type="entry name" value="CVNH"/>
    <property type="match status" value="1"/>
</dbReference>
<dbReference type="AlphaFoldDB" id="A0A9P9WGC9"/>
<dbReference type="InterPro" id="IPR036673">
    <property type="entry name" value="Cyanovirin-N_sf"/>
</dbReference>
<protein>
    <recommendedName>
        <fullName evidence="2">Cyanovirin-N domain-containing protein</fullName>
    </recommendedName>
</protein>
<sequence>MLVLFAAFLAVLALWQPISATVIENRNIDKAAIDKRGIGWLVDYCDDDWNIGPNTYFHANCTRGGDKREPMYIELDKCFTVDSQGRLAVDNWRKGGMKDKCDSCSRCGDLDLDACLMCRCQREDGSRGWTKMDMDGPLFVSQKDNAICCGDWWGGPYCGQRGFPPSS</sequence>
<organism evidence="3 4">
    <name type="scientific">Neoarthrinium moseri</name>
    <dbReference type="NCBI Taxonomy" id="1658444"/>
    <lineage>
        <taxon>Eukaryota</taxon>
        <taxon>Fungi</taxon>
        <taxon>Dikarya</taxon>
        <taxon>Ascomycota</taxon>
        <taxon>Pezizomycotina</taxon>
        <taxon>Sordariomycetes</taxon>
        <taxon>Xylariomycetidae</taxon>
        <taxon>Amphisphaeriales</taxon>
        <taxon>Apiosporaceae</taxon>
        <taxon>Neoarthrinium</taxon>
    </lineage>
</organism>
<reference evidence="3" key="1">
    <citation type="submission" date="2021-03" db="EMBL/GenBank/DDBJ databases">
        <title>Revisited historic fungal species revealed as producer of novel bioactive compounds through whole genome sequencing and comparative genomics.</title>
        <authorList>
            <person name="Vignolle G.A."/>
            <person name="Hochenegger N."/>
            <person name="Mach R.L."/>
            <person name="Mach-Aigner A.R."/>
            <person name="Javad Rahimi M."/>
            <person name="Salim K.A."/>
            <person name="Chan C.M."/>
            <person name="Lim L.B.L."/>
            <person name="Cai F."/>
            <person name="Druzhinina I.S."/>
            <person name="U'Ren J.M."/>
            <person name="Derntl C."/>
        </authorList>
    </citation>
    <scope>NUCLEOTIDE SEQUENCE</scope>
    <source>
        <strain evidence="3">TUCIM 5799</strain>
    </source>
</reference>
<dbReference type="Proteomes" id="UP000829685">
    <property type="component" value="Unassembled WGS sequence"/>
</dbReference>
<comment type="caution">
    <text evidence="3">The sequence shown here is derived from an EMBL/GenBank/DDBJ whole genome shotgun (WGS) entry which is preliminary data.</text>
</comment>
<dbReference type="InterPro" id="IPR011058">
    <property type="entry name" value="Cyanovirin-N"/>
</dbReference>
<dbReference type="EMBL" id="JAFIMR010000028">
    <property type="protein sequence ID" value="KAI1861826.1"/>
    <property type="molecule type" value="Genomic_DNA"/>
</dbReference>